<evidence type="ECO:0000256" key="9">
    <source>
        <dbReference type="ARBA" id="ARBA00023157"/>
    </source>
</evidence>
<comment type="subcellular location">
    <subcellularLocation>
        <location evidence="1">Secreted</location>
        <location evidence="1">Extracellular space</location>
        <location evidence="1">Extracellular matrix</location>
        <location evidence="1">Basement membrane</location>
    </subcellularLocation>
</comment>
<evidence type="ECO:0000256" key="7">
    <source>
        <dbReference type="ARBA" id="ARBA00022889"/>
    </source>
</evidence>
<keyword evidence="7" id="KW-0130">Cell adhesion</keyword>
<dbReference type="Ensembl" id="ENSCAFT00040022716.1">
    <property type="protein sequence ID" value="ENSCAFP00040019685.1"/>
    <property type="gene ID" value="ENSCAFG00040012297.1"/>
</dbReference>
<feature type="domain" description="Laminin IV type B" evidence="16">
    <location>
        <begin position="545"/>
        <end position="807"/>
    </location>
</feature>
<dbReference type="PRINTS" id="PR00011">
    <property type="entry name" value="EGFLAMININ"/>
</dbReference>
<dbReference type="CDD" id="cd22301">
    <property type="entry name" value="cc_LAMB4_C"/>
    <property type="match status" value="1"/>
</dbReference>
<feature type="disulfide bond" evidence="12">
    <location>
        <begin position="834"/>
        <end position="843"/>
    </location>
</feature>
<feature type="disulfide bond" evidence="12">
    <location>
        <begin position="813"/>
        <end position="825"/>
    </location>
</feature>
<feature type="disulfide bond" evidence="12">
    <location>
        <begin position="1124"/>
        <end position="1136"/>
    </location>
</feature>
<keyword evidence="2" id="KW-0964">Secreted</keyword>
<protein>
    <recommendedName>
        <fullName evidence="20">Laminin subunit beta 4</fullName>
    </recommendedName>
</protein>
<feature type="domain" description="Laminin EGF-like" evidence="15">
    <location>
        <begin position="395"/>
        <end position="454"/>
    </location>
</feature>
<feature type="domain" description="Laminin EGF-like" evidence="15">
    <location>
        <begin position="1066"/>
        <end position="1123"/>
    </location>
</feature>
<dbReference type="PROSITE" id="PS00022">
    <property type="entry name" value="EGF_1"/>
    <property type="match status" value="1"/>
</dbReference>
<feature type="disulfide bond" evidence="12">
    <location>
        <begin position="1145"/>
        <end position="1154"/>
    </location>
</feature>
<evidence type="ECO:0008006" key="20">
    <source>
        <dbReference type="Google" id="ProtNLM"/>
    </source>
</evidence>
<feature type="disulfide bond" evidence="12">
    <location>
        <begin position="1205"/>
        <end position="1219"/>
    </location>
</feature>
<evidence type="ECO:0000313" key="19">
    <source>
        <dbReference type="Proteomes" id="UP000694542"/>
    </source>
</evidence>
<dbReference type="Pfam" id="PF00055">
    <property type="entry name" value="Laminin_N"/>
    <property type="match status" value="1"/>
</dbReference>
<evidence type="ECO:0000256" key="11">
    <source>
        <dbReference type="ARBA" id="ARBA00023292"/>
    </source>
</evidence>
<feature type="disulfide bond" evidence="12">
    <location>
        <begin position="362"/>
        <end position="371"/>
    </location>
</feature>
<dbReference type="Gene3D" id="2.60.120.260">
    <property type="entry name" value="Galactose-binding domain-like"/>
    <property type="match status" value="1"/>
</dbReference>
<keyword evidence="5" id="KW-0677">Repeat</keyword>
<dbReference type="Pfam" id="PF00053">
    <property type="entry name" value="EGF_laminin"/>
    <property type="match status" value="11"/>
</dbReference>
<dbReference type="Pfam" id="PF23219">
    <property type="entry name" value="LAMB1"/>
    <property type="match status" value="1"/>
</dbReference>
<feature type="domain" description="Laminin EGF-like" evidence="15">
    <location>
        <begin position="813"/>
        <end position="860"/>
    </location>
</feature>
<evidence type="ECO:0000259" key="15">
    <source>
        <dbReference type="PROSITE" id="PS50027"/>
    </source>
</evidence>
<feature type="domain" description="Laminin EGF-like" evidence="15">
    <location>
        <begin position="455"/>
        <end position="505"/>
    </location>
</feature>
<dbReference type="Gene3D" id="2.10.25.10">
    <property type="entry name" value="Laminin"/>
    <property type="match status" value="9"/>
</dbReference>
<feature type="disulfide bond" evidence="12">
    <location>
        <begin position="297"/>
        <end position="306"/>
    </location>
</feature>
<dbReference type="FunFam" id="2.10.25.10:FF:000209">
    <property type="entry name" value="Laminin subunit alpha 5"/>
    <property type="match status" value="1"/>
</dbReference>
<feature type="disulfide bond" evidence="12">
    <location>
        <begin position="861"/>
        <end position="873"/>
    </location>
</feature>
<feature type="disulfide bond" evidence="12">
    <location>
        <begin position="882"/>
        <end position="891"/>
    </location>
</feature>
<dbReference type="InterPro" id="IPR008211">
    <property type="entry name" value="Laminin_N"/>
</dbReference>
<evidence type="ECO:0000259" key="17">
    <source>
        <dbReference type="PROSITE" id="PS51117"/>
    </source>
</evidence>
<keyword evidence="8 13" id="KW-0175">Coiled coil</keyword>
<dbReference type="PANTHER" id="PTHR10574">
    <property type="entry name" value="NETRIN/LAMININ-RELATED"/>
    <property type="match status" value="1"/>
</dbReference>
<dbReference type="FunFam" id="2.170.300.10:FF:000001">
    <property type="entry name" value="Laminin subunit beta-1"/>
    <property type="match status" value="1"/>
</dbReference>
<evidence type="ECO:0000256" key="6">
    <source>
        <dbReference type="ARBA" id="ARBA00022869"/>
    </source>
</evidence>
<dbReference type="GO" id="GO:0005576">
    <property type="term" value="C:extracellular region"/>
    <property type="evidence" value="ECO:0007669"/>
    <property type="project" value="UniProtKB-ARBA"/>
</dbReference>
<dbReference type="FunFam" id="2.10.25.10:FF:000011">
    <property type="entry name" value="Cadherin EGF LAG seven-pass G-type receptor"/>
    <property type="match status" value="1"/>
</dbReference>
<evidence type="ECO:0000256" key="1">
    <source>
        <dbReference type="ARBA" id="ARBA00004302"/>
    </source>
</evidence>
<feature type="disulfide bond" evidence="12">
    <location>
        <begin position="477"/>
        <end position="486"/>
    </location>
</feature>
<feature type="coiled-coil region" evidence="13">
    <location>
        <begin position="1558"/>
        <end position="1623"/>
    </location>
</feature>
<feature type="domain" description="Laminin EGF-like" evidence="15">
    <location>
        <begin position="332"/>
        <end position="394"/>
    </location>
</feature>
<dbReference type="PROSITE" id="PS51116">
    <property type="entry name" value="LAMININ_IVB"/>
    <property type="match status" value="1"/>
</dbReference>
<dbReference type="PANTHER" id="PTHR10574:SF279">
    <property type="entry name" value="LAMININ SUBUNIT BETA 4"/>
    <property type="match status" value="1"/>
</dbReference>
<feature type="coiled-coil region" evidence="13">
    <location>
        <begin position="1414"/>
        <end position="1483"/>
    </location>
</feature>
<dbReference type="FunFam" id="2.60.120.260:FF:000010">
    <property type="entry name" value="Laminin subunit beta 1"/>
    <property type="match status" value="1"/>
</dbReference>
<dbReference type="InterPro" id="IPR002049">
    <property type="entry name" value="LE_dom"/>
</dbReference>
<dbReference type="PROSITE" id="PS01248">
    <property type="entry name" value="EGF_LAM_1"/>
    <property type="match status" value="3"/>
</dbReference>
<feature type="disulfide bond" evidence="12">
    <location>
        <begin position="926"/>
        <end position="935"/>
    </location>
</feature>
<dbReference type="FunFam" id="2.10.25.10:FF:000135">
    <property type="entry name" value="Laminin subunit beta 4"/>
    <property type="match status" value="2"/>
</dbReference>
<organism evidence="18 19">
    <name type="scientific">Canis lupus familiaris</name>
    <name type="common">Dog</name>
    <name type="synonym">Canis familiaris</name>
    <dbReference type="NCBI Taxonomy" id="9615"/>
    <lineage>
        <taxon>Eukaryota</taxon>
        <taxon>Metazoa</taxon>
        <taxon>Chordata</taxon>
        <taxon>Craniata</taxon>
        <taxon>Vertebrata</taxon>
        <taxon>Euteleostomi</taxon>
        <taxon>Mammalia</taxon>
        <taxon>Eutheria</taxon>
        <taxon>Laurasiatheria</taxon>
        <taxon>Carnivora</taxon>
        <taxon>Caniformia</taxon>
        <taxon>Canidae</taxon>
        <taxon>Canis</taxon>
    </lineage>
</organism>
<dbReference type="Proteomes" id="UP000694542">
    <property type="component" value="Chromosome 18"/>
</dbReference>
<dbReference type="FunFam" id="2.10.25.10:FF:000084">
    <property type="entry name" value="Laminin subunit alpha 3"/>
    <property type="match status" value="1"/>
</dbReference>
<keyword evidence="6" id="KW-0084">Basement membrane</keyword>
<dbReference type="FunFam" id="2.10.25.10:FF:000101">
    <property type="entry name" value="Laminin subunit beta 1"/>
    <property type="match status" value="1"/>
</dbReference>
<feature type="disulfide bond" evidence="12">
    <location>
        <begin position="938"/>
        <end position="952"/>
    </location>
</feature>
<feature type="disulfide bond" evidence="12">
    <location>
        <begin position="489"/>
        <end position="503"/>
    </location>
</feature>
<dbReference type="Gene3D" id="2.170.300.10">
    <property type="entry name" value="Tie2 ligand-binding domain superfamily"/>
    <property type="match status" value="2"/>
</dbReference>
<proteinExistence type="predicted"/>
<evidence type="ECO:0000256" key="3">
    <source>
        <dbReference type="ARBA" id="ARBA00022530"/>
    </source>
</evidence>
<feature type="disulfide bond" evidence="12">
    <location>
        <begin position="1193"/>
        <end position="1202"/>
    </location>
</feature>
<feature type="disulfide bond" evidence="12">
    <location>
        <begin position="863"/>
        <end position="880"/>
    </location>
</feature>
<keyword evidence="3" id="KW-0272">Extracellular matrix</keyword>
<reference evidence="18" key="2">
    <citation type="submission" date="2025-08" db="UniProtKB">
        <authorList>
            <consortium name="Ensembl"/>
        </authorList>
    </citation>
    <scope>IDENTIFICATION</scope>
</reference>
<evidence type="ECO:0000256" key="8">
    <source>
        <dbReference type="ARBA" id="ARBA00023054"/>
    </source>
</evidence>
<dbReference type="SMART" id="SM00180">
    <property type="entry name" value="EGF_Lam"/>
    <property type="match status" value="13"/>
</dbReference>
<dbReference type="InterPro" id="IPR000742">
    <property type="entry name" value="EGF"/>
</dbReference>
<keyword evidence="10" id="KW-0325">Glycoprotein</keyword>
<feature type="domain" description="Laminin N-terminal" evidence="17">
    <location>
        <begin position="24"/>
        <end position="264"/>
    </location>
</feature>
<dbReference type="InterPro" id="IPR050440">
    <property type="entry name" value="Laminin/Netrin_ECM"/>
</dbReference>
<dbReference type="SMART" id="SM00136">
    <property type="entry name" value="LamNT"/>
    <property type="match status" value="1"/>
</dbReference>
<evidence type="ECO:0000256" key="5">
    <source>
        <dbReference type="ARBA" id="ARBA00022737"/>
    </source>
</evidence>
<evidence type="ECO:0000256" key="10">
    <source>
        <dbReference type="ARBA" id="ARBA00023180"/>
    </source>
</evidence>
<feature type="coiled-coil region" evidence="13">
    <location>
        <begin position="1706"/>
        <end position="1754"/>
    </location>
</feature>
<dbReference type="FunFam" id="2.10.25.10:FF:000130">
    <property type="entry name" value="Laminin subunit beta 1"/>
    <property type="match status" value="1"/>
</dbReference>
<feature type="domain" description="Laminin EGF-like" evidence="15">
    <location>
        <begin position="1014"/>
        <end position="1065"/>
    </location>
</feature>
<feature type="disulfide bond" evidence="12">
    <location>
        <begin position="1172"/>
        <end position="1184"/>
    </location>
</feature>
<evidence type="ECO:0000256" key="12">
    <source>
        <dbReference type="PROSITE-ProRule" id="PRU00460"/>
    </source>
</evidence>
<evidence type="ECO:0000256" key="13">
    <source>
        <dbReference type="SAM" id="Coils"/>
    </source>
</evidence>
<dbReference type="InterPro" id="IPR013015">
    <property type="entry name" value="Laminin_IV_B"/>
</dbReference>
<dbReference type="InterPro" id="IPR056558">
    <property type="entry name" value="LAMB1-4_helical"/>
</dbReference>
<keyword evidence="11 12" id="KW-0424">Laminin EGF-like domain</keyword>
<feature type="domain" description="Laminin EGF-like" evidence="15">
    <location>
        <begin position="861"/>
        <end position="906"/>
    </location>
</feature>
<dbReference type="SUPFAM" id="SSF57196">
    <property type="entry name" value="EGF/Laminin"/>
    <property type="match status" value="12"/>
</dbReference>
<feature type="disulfide bond" evidence="12">
    <location>
        <begin position="1174"/>
        <end position="1191"/>
    </location>
</feature>
<dbReference type="Pfam" id="PF24999">
    <property type="entry name" value="LAMB4"/>
    <property type="match status" value="1"/>
</dbReference>
<dbReference type="FunFam" id="2.10.25.10:FF:000138">
    <property type="entry name" value="Laminin subunit beta 1"/>
    <property type="match status" value="1"/>
</dbReference>
<evidence type="ECO:0000313" key="18">
    <source>
        <dbReference type="Ensembl" id="ENSCAFP00040019685.1"/>
    </source>
</evidence>
<dbReference type="Pfam" id="PF21199">
    <property type="entry name" value="LAMININ_IV_B"/>
    <property type="match status" value="1"/>
</dbReference>
<evidence type="ECO:0000259" key="16">
    <source>
        <dbReference type="PROSITE" id="PS51116"/>
    </source>
</evidence>
<feature type="chain" id="PRO_5034079736" description="Laminin subunit beta 4" evidence="14">
    <location>
        <begin position="20"/>
        <end position="1760"/>
    </location>
</feature>
<feature type="disulfide bond" evidence="12">
    <location>
        <begin position="425"/>
        <end position="434"/>
    </location>
</feature>
<feature type="signal peptide" evidence="14">
    <location>
        <begin position="1"/>
        <end position="19"/>
    </location>
</feature>
<feature type="disulfide bond" evidence="12">
    <location>
        <begin position="815"/>
        <end position="832"/>
    </location>
</feature>
<feature type="disulfide bond" evidence="12">
    <location>
        <begin position="1096"/>
        <end position="1105"/>
    </location>
</feature>
<dbReference type="PROSITE" id="PS51117">
    <property type="entry name" value="LAMININ_NTER"/>
    <property type="match status" value="1"/>
</dbReference>
<feature type="domain" description="Laminin EGF-like" evidence="15">
    <location>
        <begin position="265"/>
        <end position="331"/>
    </location>
</feature>
<accession>A0A8C0SDX3</accession>
<evidence type="ECO:0000256" key="2">
    <source>
        <dbReference type="ARBA" id="ARBA00022525"/>
    </source>
</evidence>
<dbReference type="CDD" id="cd00055">
    <property type="entry name" value="EGF_Lam"/>
    <property type="match status" value="13"/>
</dbReference>
<comment type="caution">
    <text evidence="12">Lacks conserved residue(s) required for the propagation of feature annotation.</text>
</comment>
<dbReference type="FunFam" id="2.10.25.10:FF:000065">
    <property type="entry name" value="Laminin subunit beta 1"/>
    <property type="match status" value="1"/>
</dbReference>
<feature type="domain" description="Laminin EGF-like" evidence="15">
    <location>
        <begin position="907"/>
        <end position="954"/>
    </location>
</feature>
<name>A0A8C0SDX3_CANLF</name>
<sequence>MQFQLALFWHLGLLSYVKAQDECKRGACHPTTGDLLVGRGAQLTASSTCGLDRAQKYCILGYLEGEQKCFVCDSRFPYDPYTQSRSHTIENVITSFEPEREKKWWQSENGVDHVSIRLDLEALFQFSHLILTFKTFRPAAMLVERSADYGHTWKVLKYFAKDCAASFPNITSGQAQGVGDLVCDSKYSDIEPSTGGEVVLKVLDPSFDIENPYSPDIQELVTLTNLRINFTKLHTLGDTLLGRREEDALENYYYAVHAMVVRGSCFCNGHASECDPVQEARGDVFSLPGMVHGRCVCQHNTDGPNCERCKDFFQDAPWRPGAGPQDSTCRACRCNSHSDRCHFDMTAYLSSGGHSGGVCEACRHNTEGQHCDRCRPLFYRDPLKAMSDPYACIPCECDPDGTLSGGMCVSHSDPALGAVAGQCLCKENVEGAKCDQCKPNHHTLSATDPMGCQPCNCHPSGSAPLPACDVDTGQCLCQPFATGPRCEECAVGHWRMEDHLHGCSPCDCDIGGAYSNVCSPKDGQCECRPHITGRSCTKPAPGYFFAPLNFYLYEAEEATPLQGLAPLISAAALPTCDVYFQQQGGDFIVDKGNIILKRNQKQSGRADEWSEGSVTSGQAPVVHVVFREPVPGTPAAWTGPGFARVLSGAGLRFAVANISFPMDFTVVLRYETQPAADWAVQVLVNPLGGSKHCTHETPWPRPPPFPLPAASRIVLLPTPICLEPDVQYSIDAYFSQPLEGGSHAHSHILVDSLGLIPQISSLENFCSKQDLEEYQLHNCVEIASKMGPQVSPGVCERLIVSMSAKLHNGAIACKCHPQGSVGLSCSRLGGQCQCKPHVAGRCCDRCSTGSYGLGHHGCHPCHCHPQGSKTTVCDQITGQCSCQGEVAGRRCDRCLQGYFGFPSCRPCLCNGFAELCDPETGSCFNCGGFTTGRNCERCIDGYYGNPAAGKSCRPCPCPDVPSSSQYFAHSCYQHPWSSDVICNCLQGYTGKQCGECSAGFYGNPRVSGAPCQPCVCNNNTDMTDPESCSPLTGECLKCLHNTQGPNCQFCKPGHFGSALNQTCRRCSCHPPGVNPAECPPGLETCLCDPDTGMCPCLPNVTGRTCDRCADGYWNLVPGRGCQPCDCDPRTSHGGHCDQLTGQCRCKLGYDGKHCSGCKENYYGDPLEQCIPCDCSGEGAQKPTCDQDTGMCRCREGVGGPRCDRCARGHGREFPACPRCHQCFDHWDRTVSALSEAVQGLMRLAANVEDKRETVLVCEADFKGLQENLSEIERILKHPVFSSGEFLIVKDYQDSARKHAAQLSVQLKAVHEFPDLKGRLGSMRDEADLLLEGLQREIRLRARARDTSIVDSSENIKKHYQRLSSKENSSLEKLQQITVPDIQILNKKVCGESGDMPCVLSSCEGPSCHDFLTLSSNALQQAQEAESVIQNLSDQVQGWKNRLKNVSKLAEVSKNNALQLSKKLRNMKNQSESEKEKMSLLIKKLKKFLSEENVPPEDIEKVADRVLDVHLPTTSRNLTGELDKIQKVMQLCEDYRTDEDRLRKAVDGAPELLLKAKGAEEAANVLLNLDKTLNKLQQVQVTQGRINTTITQLTAEITKIKKNVLQAEKEAKDSKNVLDLAKQQSELEDGLSRLRTTLQRTGERATRVTAQAAWARSQAGGLEQEFAELKNQYAVLQRKTSAMGLTKATLERVERLKDVAGKLAEDTEDKIRRIADLEKKIQDLQLSRQEKADQLKQLEDQVVAIKNEIAEQGNKYATCYS</sequence>
<evidence type="ECO:0000256" key="4">
    <source>
        <dbReference type="ARBA" id="ARBA00022729"/>
    </source>
</evidence>
<dbReference type="GO" id="GO:0007155">
    <property type="term" value="P:cell adhesion"/>
    <property type="evidence" value="ECO:0007669"/>
    <property type="project" value="UniProtKB-KW"/>
</dbReference>
<dbReference type="GO" id="GO:0043256">
    <property type="term" value="C:laminin complex"/>
    <property type="evidence" value="ECO:0007669"/>
    <property type="project" value="UniProtKB-ARBA"/>
</dbReference>
<feature type="disulfide bond" evidence="12">
    <location>
        <begin position="1126"/>
        <end position="1143"/>
    </location>
</feature>
<dbReference type="PROSITE" id="PS50027">
    <property type="entry name" value="EGF_LAM_2"/>
    <property type="match status" value="11"/>
</dbReference>
<dbReference type="FunFam" id="2.10.25.10:FF:000188">
    <property type="entry name" value="Laminin subunit gamma 2"/>
    <property type="match status" value="1"/>
</dbReference>
<feature type="domain" description="Laminin EGF-like" evidence="15">
    <location>
        <begin position="1124"/>
        <end position="1171"/>
    </location>
</feature>
<dbReference type="OrthoDB" id="5985440at2759"/>
<feature type="disulfide bond" evidence="12">
    <location>
        <begin position="1038"/>
        <end position="1047"/>
    </location>
</feature>
<feature type="domain" description="Laminin EGF-like" evidence="15">
    <location>
        <begin position="1172"/>
        <end position="1221"/>
    </location>
</feature>
<dbReference type="InterPro" id="IPR056860">
    <property type="entry name" value="LAMB4_dom"/>
</dbReference>
<keyword evidence="4 14" id="KW-0732">Signal</keyword>
<dbReference type="Pfam" id="PF24973">
    <property type="entry name" value="EGF_LMN_ATRN"/>
    <property type="match status" value="1"/>
</dbReference>
<keyword evidence="9 12" id="KW-1015">Disulfide bond</keyword>
<reference evidence="18" key="1">
    <citation type="submission" date="2018-10" db="EMBL/GenBank/DDBJ databases">
        <title>De novo assembly of a Great Dane genome.</title>
        <authorList>
            <person name="Kidd J.M."/>
            <person name="Pendleton A.L."/>
            <person name="Shen F."/>
            <person name="Emery S."/>
        </authorList>
    </citation>
    <scope>NUCLEOTIDE SEQUENCE [LARGE SCALE GENOMIC DNA]</scope>
    <source>
        <strain evidence="18">Great Dane</strain>
    </source>
</reference>
<dbReference type="InterPro" id="IPR056863">
    <property type="entry name" value="LMN_ATRN_NET-like_EGF"/>
</dbReference>
<evidence type="ECO:0000256" key="14">
    <source>
        <dbReference type="SAM" id="SignalP"/>
    </source>
</evidence>